<dbReference type="InterPro" id="IPR038437">
    <property type="entry name" value="GINS_Psf3_sf"/>
</dbReference>
<evidence type="ECO:0000256" key="2">
    <source>
        <dbReference type="ARBA" id="ARBA00006343"/>
    </source>
</evidence>
<evidence type="ECO:0000256" key="5">
    <source>
        <dbReference type="ARBA" id="ARBA00045258"/>
    </source>
</evidence>
<comment type="caution">
    <text evidence="9">The sequence shown here is derived from an EMBL/GenBank/DDBJ whole genome shotgun (WGS) entry which is preliminary data.</text>
</comment>
<feature type="domain" description="DNA replication complex GINS protein PSF3 N-terminal" evidence="8">
    <location>
        <begin position="12"/>
        <end position="63"/>
    </location>
</feature>
<keyword evidence="4 6" id="KW-0539">Nucleus</keyword>
<dbReference type="EMBL" id="JARQZJ010000031">
    <property type="protein sequence ID" value="KAK9874068.1"/>
    <property type="molecule type" value="Genomic_DNA"/>
</dbReference>
<dbReference type="InterPro" id="IPR055221">
    <property type="entry name" value="PSF3_N"/>
</dbReference>
<comment type="subunit">
    <text evidence="6">Component of the GINS complex.</text>
</comment>
<proteinExistence type="inferred from homology"/>
<evidence type="ECO:0000313" key="10">
    <source>
        <dbReference type="Proteomes" id="UP001431783"/>
    </source>
</evidence>
<dbReference type="PANTHER" id="PTHR22768:SF0">
    <property type="entry name" value="DNA REPLICATION COMPLEX GINS PROTEIN PSF3"/>
    <property type="match status" value="1"/>
</dbReference>
<comment type="function">
    <text evidence="6">The GINS complex plays an essential role in the initiation of DNA replication.</text>
</comment>
<dbReference type="Pfam" id="PF22466">
    <property type="entry name" value="PSF3_N"/>
    <property type="match status" value="1"/>
</dbReference>
<dbReference type="SUPFAM" id="SSF158573">
    <property type="entry name" value="GINS helical bundle-like"/>
    <property type="match status" value="1"/>
</dbReference>
<evidence type="ECO:0000256" key="3">
    <source>
        <dbReference type="ARBA" id="ARBA00022705"/>
    </source>
</evidence>
<keyword evidence="10" id="KW-1185">Reference proteome</keyword>
<evidence type="ECO:0000256" key="1">
    <source>
        <dbReference type="ARBA" id="ARBA00004123"/>
    </source>
</evidence>
<dbReference type="Pfam" id="PF05916">
    <property type="entry name" value="Sld5"/>
    <property type="match status" value="1"/>
</dbReference>
<dbReference type="GO" id="GO:0000811">
    <property type="term" value="C:GINS complex"/>
    <property type="evidence" value="ECO:0007669"/>
    <property type="project" value="UniProtKB-UniRule"/>
</dbReference>
<dbReference type="SUPFAM" id="SSF160059">
    <property type="entry name" value="PriA/YqbF domain"/>
    <property type="match status" value="1"/>
</dbReference>
<comment type="function">
    <text evidence="5">Required for correct functioning of the GINS complex, a complex that plays an essential role in the initiation of DNA replication, and progression of DNA replication forks. GINS complex is a core component of CDC45-MCM-GINS (CMG) helicase, the molecular machine that unwinds template DNA during replication, and around which the replisome is built.</text>
</comment>
<evidence type="ECO:0000259" key="7">
    <source>
        <dbReference type="Pfam" id="PF05916"/>
    </source>
</evidence>
<reference evidence="9 10" key="1">
    <citation type="submission" date="2023-03" db="EMBL/GenBank/DDBJ databases">
        <title>Genome insight into feeding habits of ladybird beetles.</title>
        <authorList>
            <person name="Li H.-S."/>
            <person name="Huang Y.-H."/>
            <person name="Pang H."/>
        </authorList>
    </citation>
    <scope>NUCLEOTIDE SEQUENCE [LARGE SCALE GENOMIC DNA]</scope>
    <source>
        <strain evidence="9">SYSU_2023b</strain>
        <tissue evidence="9">Whole body</tissue>
    </source>
</reference>
<dbReference type="InterPro" id="IPR036224">
    <property type="entry name" value="GINS_bundle-like_dom_sf"/>
</dbReference>
<gene>
    <name evidence="9" type="ORF">WA026_002424</name>
</gene>
<dbReference type="InterPro" id="IPR021151">
    <property type="entry name" value="GINS_A"/>
</dbReference>
<dbReference type="Proteomes" id="UP001431783">
    <property type="component" value="Unassembled WGS sequence"/>
</dbReference>
<dbReference type="CDD" id="cd11713">
    <property type="entry name" value="GINS_A_psf3"/>
    <property type="match status" value="1"/>
</dbReference>
<evidence type="ECO:0000256" key="4">
    <source>
        <dbReference type="ARBA" id="ARBA00023242"/>
    </source>
</evidence>
<evidence type="ECO:0000256" key="6">
    <source>
        <dbReference type="RuleBase" id="RU367161"/>
    </source>
</evidence>
<dbReference type="CDD" id="cd21693">
    <property type="entry name" value="GINS_B_Psf3"/>
    <property type="match status" value="1"/>
</dbReference>
<dbReference type="AlphaFoldDB" id="A0AAW1U061"/>
<protein>
    <recommendedName>
        <fullName evidence="6">DNA replication complex GINS protein PSF3</fullName>
    </recommendedName>
</protein>
<dbReference type="Gene3D" id="1.20.58.2050">
    <property type="match status" value="1"/>
</dbReference>
<dbReference type="InterPro" id="IPR010492">
    <property type="entry name" value="GINS_Psf3"/>
</dbReference>
<keyword evidence="3 6" id="KW-0235">DNA replication</keyword>
<sequence>MSLQPSYLPNYFSIDDILASQERIPCTFSVNVQKLGNLNPSSEETDLKAGTALELPLWLVQDLSTGRQPVVIPELPKVYKEGYREILKADASAVDLHKFNLYYFELGSYVRVFDRKSDVADTLIHAFTNRFRQLMDVIDSTEHNPTDFQRMDSLERRLFKESKESRMKLHTWLEHSTTPIETAAMVLNHKKRKRGTDL</sequence>
<comment type="similarity">
    <text evidence="2 6">Belongs to the GINS3/PSF3 family.</text>
</comment>
<feature type="domain" description="GINS subunit" evidence="7">
    <location>
        <begin position="79"/>
        <end position="173"/>
    </location>
</feature>
<evidence type="ECO:0000313" key="9">
    <source>
        <dbReference type="EMBL" id="KAK9874068.1"/>
    </source>
</evidence>
<accession>A0AAW1U061</accession>
<name>A0AAW1U061_9CUCU</name>
<evidence type="ECO:0000259" key="8">
    <source>
        <dbReference type="Pfam" id="PF22466"/>
    </source>
</evidence>
<dbReference type="GO" id="GO:1902975">
    <property type="term" value="P:mitotic DNA replication initiation"/>
    <property type="evidence" value="ECO:0007669"/>
    <property type="project" value="TreeGrafter"/>
</dbReference>
<comment type="subcellular location">
    <subcellularLocation>
        <location evidence="1 6">Nucleus</location>
    </subcellularLocation>
</comment>
<organism evidence="9 10">
    <name type="scientific">Henosepilachna vigintioctopunctata</name>
    <dbReference type="NCBI Taxonomy" id="420089"/>
    <lineage>
        <taxon>Eukaryota</taxon>
        <taxon>Metazoa</taxon>
        <taxon>Ecdysozoa</taxon>
        <taxon>Arthropoda</taxon>
        <taxon>Hexapoda</taxon>
        <taxon>Insecta</taxon>
        <taxon>Pterygota</taxon>
        <taxon>Neoptera</taxon>
        <taxon>Endopterygota</taxon>
        <taxon>Coleoptera</taxon>
        <taxon>Polyphaga</taxon>
        <taxon>Cucujiformia</taxon>
        <taxon>Coccinelloidea</taxon>
        <taxon>Coccinellidae</taxon>
        <taxon>Epilachninae</taxon>
        <taxon>Epilachnini</taxon>
        <taxon>Henosepilachna</taxon>
    </lineage>
</organism>
<dbReference type="PANTHER" id="PTHR22768">
    <property type="entry name" value="DNA REPLICATION COMPLEX GINS PROTEIN PSF3"/>
    <property type="match status" value="1"/>
</dbReference>